<dbReference type="VEuPathDB" id="FungiDB:VP01_4489g1"/>
<dbReference type="OrthoDB" id="3261476at2759"/>
<keyword evidence="3" id="KW-1185">Reference proteome</keyword>
<proteinExistence type="predicted"/>
<gene>
    <name evidence="2" type="ORF">VP01_4489g1</name>
</gene>
<dbReference type="Proteomes" id="UP000037035">
    <property type="component" value="Unassembled WGS sequence"/>
</dbReference>
<dbReference type="AlphaFoldDB" id="A0A0L6UP79"/>
<protein>
    <submittedName>
        <fullName evidence="2">Polyprotein</fullName>
    </submittedName>
</protein>
<feature type="domain" description="Retroviral polymerase SH3-like" evidence="1">
    <location>
        <begin position="60"/>
        <end position="111"/>
    </location>
</feature>
<evidence type="ECO:0000313" key="3">
    <source>
        <dbReference type="Proteomes" id="UP000037035"/>
    </source>
</evidence>
<organism evidence="2 3">
    <name type="scientific">Puccinia sorghi</name>
    <dbReference type="NCBI Taxonomy" id="27349"/>
    <lineage>
        <taxon>Eukaryota</taxon>
        <taxon>Fungi</taxon>
        <taxon>Dikarya</taxon>
        <taxon>Basidiomycota</taxon>
        <taxon>Pucciniomycotina</taxon>
        <taxon>Pucciniomycetes</taxon>
        <taxon>Pucciniales</taxon>
        <taxon>Pucciniaceae</taxon>
        <taxon>Puccinia</taxon>
    </lineage>
</organism>
<dbReference type="Pfam" id="PF25597">
    <property type="entry name" value="SH3_retrovirus"/>
    <property type="match status" value="1"/>
</dbReference>
<dbReference type="InterPro" id="IPR057670">
    <property type="entry name" value="SH3_retrovirus"/>
</dbReference>
<sequence length="113" mass="12830">MRATNNSSGIQKRYWHEILKSCCLGLNQIPRKGFQQSPWEILHGKSFLAGLLKPMGTPAVVLNMMKVKGRKLDPKGEEGTLVGFNVPLQLYRIITWTGRVIESKHVKFLKNPE</sequence>
<reference evidence="2 3" key="1">
    <citation type="submission" date="2015-08" db="EMBL/GenBank/DDBJ databases">
        <title>Next Generation Sequencing and Analysis of the Genome of Puccinia sorghi L Schw, the Causal Agent of Maize Common Rust.</title>
        <authorList>
            <person name="Rochi L."/>
            <person name="Burguener G."/>
            <person name="Darino M."/>
            <person name="Turjanski A."/>
            <person name="Kreff E."/>
            <person name="Dieguez M.J."/>
            <person name="Sacco F."/>
        </authorList>
    </citation>
    <scope>NUCLEOTIDE SEQUENCE [LARGE SCALE GENOMIC DNA]</scope>
    <source>
        <strain evidence="2 3">RO10H11247</strain>
    </source>
</reference>
<evidence type="ECO:0000259" key="1">
    <source>
        <dbReference type="Pfam" id="PF25597"/>
    </source>
</evidence>
<name>A0A0L6UP79_9BASI</name>
<evidence type="ECO:0000313" key="2">
    <source>
        <dbReference type="EMBL" id="KNZ50329.1"/>
    </source>
</evidence>
<comment type="caution">
    <text evidence="2">The sequence shown here is derived from an EMBL/GenBank/DDBJ whole genome shotgun (WGS) entry which is preliminary data.</text>
</comment>
<accession>A0A0L6UP79</accession>
<dbReference type="EMBL" id="LAVV01009600">
    <property type="protein sequence ID" value="KNZ50329.1"/>
    <property type="molecule type" value="Genomic_DNA"/>
</dbReference>